<comment type="caution">
    <text evidence="1">The sequence shown here is derived from an EMBL/GenBank/DDBJ whole genome shotgun (WGS) entry which is preliminary data.</text>
</comment>
<gene>
    <name evidence="1" type="ORF">AAFF_G00123920</name>
</gene>
<evidence type="ECO:0000313" key="1">
    <source>
        <dbReference type="EMBL" id="KAJ8352996.1"/>
    </source>
</evidence>
<dbReference type="EMBL" id="JAINUG010001862">
    <property type="protein sequence ID" value="KAJ8352996.1"/>
    <property type="molecule type" value="Genomic_DNA"/>
</dbReference>
<dbReference type="AlphaFoldDB" id="A0AAD7VXP7"/>
<keyword evidence="2" id="KW-1185">Reference proteome</keyword>
<reference evidence="1" key="1">
    <citation type="journal article" date="2023" name="Science">
        <title>Genome structures resolve the early diversification of teleost fishes.</title>
        <authorList>
            <person name="Parey E."/>
            <person name="Louis A."/>
            <person name="Montfort J."/>
            <person name="Bouchez O."/>
            <person name="Roques C."/>
            <person name="Iampietro C."/>
            <person name="Lluch J."/>
            <person name="Castinel A."/>
            <person name="Donnadieu C."/>
            <person name="Desvignes T."/>
            <person name="Floi Bucao C."/>
            <person name="Jouanno E."/>
            <person name="Wen M."/>
            <person name="Mejri S."/>
            <person name="Dirks R."/>
            <person name="Jansen H."/>
            <person name="Henkel C."/>
            <person name="Chen W.J."/>
            <person name="Zahm M."/>
            <person name="Cabau C."/>
            <person name="Klopp C."/>
            <person name="Thompson A.W."/>
            <person name="Robinson-Rechavi M."/>
            <person name="Braasch I."/>
            <person name="Lecointre G."/>
            <person name="Bobe J."/>
            <person name="Postlethwait J.H."/>
            <person name="Berthelot C."/>
            <person name="Roest Crollius H."/>
            <person name="Guiguen Y."/>
        </authorList>
    </citation>
    <scope>NUCLEOTIDE SEQUENCE</scope>
    <source>
        <strain evidence="1">NC1722</strain>
    </source>
</reference>
<dbReference type="Proteomes" id="UP001221898">
    <property type="component" value="Unassembled WGS sequence"/>
</dbReference>
<accession>A0AAD7VXP7</accession>
<organism evidence="1 2">
    <name type="scientific">Aldrovandia affinis</name>
    <dbReference type="NCBI Taxonomy" id="143900"/>
    <lineage>
        <taxon>Eukaryota</taxon>
        <taxon>Metazoa</taxon>
        <taxon>Chordata</taxon>
        <taxon>Craniata</taxon>
        <taxon>Vertebrata</taxon>
        <taxon>Euteleostomi</taxon>
        <taxon>Actinopterygii</taxon>
        <taxon>Neopterygii</taxon>
        <taxon>Teleostei</taxon>
        <taxon>Notacanthiformes</taxon>
        <taxon>Halosauridae</taxon>
        <taxon>Aldrovandia</taxon>
    </lineage>
</organism>
<sequence>MSVDRDLLSPSNGFATQRLCSQALYHWKKAREQGVFAKNENDDGCIVLFSAAQRQNDKPLPRSESWPVFEAAACLGGRIARRQQR</sequence>
<proteinExistence type="predicted"/>
<evidence type="ECO:0000313" key="2">
    <source>
        <dbReference type="Proteomes" id="UP001221898"/>
    </source>
</evidence>
<name>A0AAD7VXP7_9TELE</name>
<protein>
    <submittedName>
        <fullName evidence="1">Uncharacterized protein</fullName>
    </submittedName>
</protein>